<protein>
    <recommendedName>
        <fullName evidence="2">Cell division protein ZapA</fullName>
    </recommendedName>
    <alternativeName>
        <fullName evidence="9">Z ring-associated protein ZapA</fullName>
    </alternativeName>
</protein>
<keyword evidence="11" id="KW-1185">Reference proteome</keyword>
<evidence type="ECO:0000313" key="10">
    <source>
        <dbReference type="EMBL" id="RIJ24174.1"/>
    </source>
</evidence>
<evidence type="ECO:0000256" key="2">
    <source>
        <dbReference type="ARBA" id="ARBA00015195"/>
    </source>
</evidence>
<dbReference type="EMBL" id="QWGB01000005">
    <property type="protein sequence ID" value="RIJ24174.1"/>
    <property type="molecule type" value="Genomic_DNA"/>
</dbReference>
<dbReference type="Pfam" id="PF05164">
    <property type="entry name" value="ZapA"/>
    <property type="match status" value="1"/>
</dbReference>
<comment type="subcellular location">
    <subcellularLocation>
        <location evidence="1">Cytoplasm</location>
    </subcellularLocation>
</comment>
<dbReference type="InterPro" id="IPR036192">
    <property type="entry name" value="Cell_div_ZapA-like_sf"/>
</dbReference>
<dbReference type="InterPro" id="IPR042233">
    <property type="entry name" value="Cell_div_ZapA_N"/>
</dbReference>
<gene>
    <name evidence="10" type="ORF">D1224_08015</name>
</gene>
<keyword evidence="5" id="KW-0717">Septation</keyword>
<dbReference type="GO" id="GO:0032153">
    <property type="term" value="C:cell division site"/>
    <property type="evidence" value="ECO:0007669"/>
    <property type="project" value="TreeGrafter"/>
</dbReference>
<accession>A0A399R125</accession>
<dbReference type="GO" id="GO:0000917">
    <property type="term" value="P:division septum assembly"/>
    <property type="evidence" value="ECO:0007669"/>
    <property type="project" value="UniProtKB-KW"/>
</dbReference>
<sequence length="101" mass="10623">MAKADIVIRGKQYSIDCAPGQETRLGDLASDLDTRVNQIAEALGDMGEEKLLLIAALALLDELDDAQRNLATSGGSDRAADAIGDAAARIRALTERIEAGQ</sequence>
<comment type="function">
    <text evidence="7">Activator of cell division through the inhibition of FtsZ GTPase activity, therefore promoting FtsZ assembly into bundles of protofilaments necessary for the formation of the division Z ring. It is recruited early at mid-cell but it is not essential for cell division.</text>
</comment>
<keyword evidence="6" id="KW-0131">Cell cycle</keyword>
<dbReference type="RefSeq" id="WP_119379363.1">
    <property type="nucleotide sequence ID" value="NZ_QWGB01000005.1"/>
</dbReference>
<keyword evidence="4 10" id="KW-0132">Cell division</keyword>
<comment type="caution">
    <text evidence="10">The sequence shown here is derived from an EMBL/GenBank/DDBJ whole genome shotgun (WGS) entry which is preliminary data.</text>
</comment>
<dbReference type="GO" id="GO:0005829">
    <property type="term" value="C:cytosol"/>
    <property type="evidence" value="ECO:0007669"/>
    <property type="project" value="TreeGrafter"/>
</dbReference>
<dbReference type="PANTHER" id="PTHR34981">
    <property type="entry name" value="CELL DIVISION PROTEIN ZAPA"/>
    <property type="match status" value="1"/>
</dbReference>
<evidence type="ECO:0000256" key="1">
    <source>
        <dbReference type="ARBA" id="ARBA00004496"/>
    </source>
</evidence>
<reference evidence="10 11" key="1">
    <citation type="submission" date="2018-08" db="EMBL/GenBank/DDBJ databases">
        <title>Henriciella mobilis sp. nov., isolated from seawater.</title>
        <authorList>
            <person name="Cheng H."/>
            <person name="Wu Y.-H."/>
            <person name="Xu X.-W."/>
            <person name="Guo L.-L."/>
        </authorList>
    </citation>
    <scope>NUCLEOTIDE SEQUENCE [LARGE SCALE GENOMIC DNA]</scope>
    <source>
        <strain evidence="10 11">CCUG66934</strain>
    </source>
</reference>
<dbReference type="Gene3D" id="3.30.160.880">
    <property type="entry name" value="Cell division protein ZapA protomer, N-terminal domain"/>
    <property type="match status" value="1"/>
</dbReference>
<comment type="subunit">
    <text evidence="8">Homodimer. Interacts with FtsZ.</text>
</comment>
<evidence type="ECO:0000256" key="4">
    <source>
        <dbReference type="ARBA" id="ARBA00022618"/>
    </source>
</evidence>
<name>A0A399R125_9PROT</name>
<evidence type="ECO:0000256" key="5">
    <source>
        <dbReference type="ARBA" id="ARBA00023210"/>
    </source>
</evidence>
<dbReference type="SUPFAM" id="SSF102829">
    <property type="entry name" value="Cell division protein ZapA-like"/>
    <property type="match status" value="1"/>
</dbReference>
<dbReference type="PANTHER" id="PTHR34981:SF1">
    <property type="entry name" value="CELL DIVISION PROTEIN ZAPA"/>
    <property type="match status" value="1"/>
</dbReference>
<dbReference type="Proteomes" id="UP000265431">
    <property type="component" value="Unassembled WGS sequence"/>
</dbReference>
<proteinExistence type="predicted"/>
<evidence type="ECO:0000256" key="6">
    <source>
        <dbReference type="ARBA" id="ARBA00023306"/>
    </source>
</evidence>
<evidence type="ECO:0000256" key="7">
    <source>
        <dbReference type="ARBA" id="ARBA00024910"/>
    </source>
</evidence>
<organism evidence="10 11">
    <name type="scientific">Henriciella barbarensis</name>
    <dbReference type="NCBI Taxonomy" id="86342"/>
    <lineage>
        <taxon>Bacteria</taxon>
        <taxon>Pseudomonadati</taxon>
        <taxon>Pseudomonadota</taxon>
        <taxon>Alphaproteobacteria</taxon>
        <taxon>Hyphomonadales</taxon>
        <taxon>Hyphomonadaceae</taxon>
        <taxon>Henriciella</taxon>
    </lineage>
</organism>
<evidence type="ECO:0000256" key="8">
    <source>
        <dbReference type="ARBA" id="ARBA00026068"/>
    </source>
</evidence>
<evidence type="ECO:0000256" key="3">
    <source>
        <dbReference type="ARBA" id="ARBA00022490"/>
    </source>
</evidence>
<keyword evidence="3" id="KW-0963">Cytoplasm</keyword>
<dbReference type="AlphaFoldDB" id="A0A399R125"/>
<dbReference type="GO" id="GO:0030428">
    <property type="term" value="C:cell septum"/>
    <property type="evidence" value="ECO:0007669"/>
    <property type="project" value="TreeGrafter"/>
</dbReference>
<evidence type="ECO:0000256" key="9">
    <source>
        <dbReference type="ARBA" id="ARBA00033158"/>
    </source>
</evidence>
<evidence type="ECO:0000313" key="11">
    <source>
        <dbReference type="Proteomes" id="UP000265431"/>
    </source>
</evidence>
<dbReference type="InterPro" id="IPR007838">
    <property type="entry name" value="Cell_div_ZapA-like"/>
</dbReference>
<dbReference type="OrthoDB" id="9797575at2"/>
<dbReference type="GO" id="GO:0000921">
    <property type="term" value="P:septin ring assembly"/>
    <property type="evidence" value="ECO:0007669"/>
    <property type="project" value="TreeGrafter"/>
</dbReference>
<dbReference type="GO" id="GO:0043093">
    <property type="term" value="P:FtsZ-dependent cytokinesis"/>
    <property type="evidence" value="ECO:0007669"/>
    <property type="project" value="TreeGrafter"/>
</dbReference>